<feature type="domain" description="YetF C-terminal" evidence="8">
    <location>
        <begin position="78"/>
        <end position="206"/>
    </location>
</feature>
<dbReference type="STRING" id="748449.Halha_1160"/>
<dbReference type="PANTHER" id="PTHR34582">
    <property type="entry name" value="UPF0702 TRANSMEMBRANE PROTEIN YCAP"/>
    <property type="match status" value="1"/>
</dbReference>
<evidence type="ECO:0000256" key="6">
    <source>
        <dbReference type="ARBA" id="ARBA00023136"/>
    </source>
</evidence>
<keyword evidence="5 7" id="KW-1133">Transmembrane helix</keyword>
<organism evidence="9 10">
    <name type="scientific">Halobacteroides halobius (strain ATCC 35273 / DSM 5150 / MD-1)</name>
    <dbReference type="NCBI Taxonomy" id="748449"/>
    <lineage>
        <taxon>Bacteria</taxon>
        <taxon>Bacillati</taxon>
        <taxon>Bacillota</taxon>
        <taxon>Clostridia</taxon>
        <taxon>Halanaerobiales</taxon>
        <taxon>Halobacteroidaceae</taxon>
        <taxon>Halobacteroides</taxon>
    </lineage>
</organism>
<evidence type="ECO:0000256" key="7">
    <source>
        <dbReference type="SAM" id="Phobius"/>
    </source>
</evidence>
<dbReference type="Gene3D" id="3.30.240.20">
    <property type="entry name" value="bsu07140 like domains"/>
    <property type="match status" value="2"/>
</dbReference>
<keyword evidence="10" id="KW-1185">Reference proteome</keyword>
<evidence type="ECO:0000256" key="4">
    <source>
        <dbReference type="ARBA" id="ARBA00022692"/>
    </source>
</evidence>
<feature type="transmembrane region" description="Helical" evidence="7">
    <location>
        <begin position="35"/>
        <end position="51"/>
    </location>
</feature>
<dbReference type="eggNOG" id="COG2323">
    <property type="taxonomic scope" value="Bacteria"/>
</dbReference>
<evidence type="ECO:0000313" key="10">
    <source>
        <dbReference type="Proteomes" id="UP000010880"/>
    </source>
</evidence>
<evidence type="ECO:0000256" key="1">
    <source>
        <dbReference type="ARBA" id="ARBA00004651"/>
    </source>
</evidence>
<dbReference type="HOGENOM" id="CLU_077149_0_1_9"/>
<feature type="transmembrane region" description="Helical" evidence="7">
    <location>
        <begin position="6"/>
        <end position="23"/>
    </location>
</feature>
<keyword evidence="6 7" id="KW-0472">Membrane</keyword>
<dbReference type="PANTHER" id="PTHR34582:SF5">
    <property type="entry name" value="UPF0702 TRANSMEMBRANE PROTEIN YETF"/>
    <property type="match status" value="1"/>
</dbReference>
<dbReference type="RefSeq" id="WP_015326834.1">
    <property type="nucleotide sequence ID" value="NC_019978.1"/>
</dbReference>
<comment type="similarity">
    <text evidence="2">Belongs to the UPF0702 family.</text>
</comment>
<keyword evidence="3" id="KW-1003">Cell membrane</keyword>
<evidence type="ECO:0000259" key="8">
    <source>
        <dbReference type="Pfam" id="PF04239"/>
    </source>
</evidence>
<dbReference type="OrthoDB" id="1682423at2"/>
<comment type="subcellular location">
    <subcellularLocation>
        <location evidence="1">Cell membrane</location>
        <topology evidence="1">Multi-pass membrane protein</topology>
    </subcellularLocation>
</comment>
<dbReference type="InterPro" id="IPR007353">
    <property type="entry name" value="DUF421"/>
</dbReference>
<dbReference type="KEGG" id="hhl:Halha_1160"/>
<evidence type="ECO:0000256" key="5">
    <source>
        <dbReference type="ARBA" id="ARBA00022989"/>
    </source>
</evidence>
<dbReference type="GO" id="GO:0005886">
    <property type="term" value="C:plasma membrane"/>
    <property type="evidence" value="ECO:0007669"/>
    <property type="project" value="UniProtKB-SubCell"/>
</dbReference>
<evidence type="ECO:0000256" key="2">
    <source>
        <dbReference type="ARBA" id="ARBA00006448"/>
    </source>
</evidence>
<feature type="transmembrane region" description="Helical" evidence="7">
    <location>
        <begin position="57"/>
        <end position="76"/>
    </location>
</feature>
<protein>
    <submittedName>
        <fullName evidence="9">Putative membrane protein</fullName>
    </submittedName>
</protein>
<dbReference type="InterPro" id="IPR023090">
    <property type="entry name" value="UPF0702_alpha/beta_dom_sf"/>
</dbReference>
<dbReference type="AlphaFoldDB" id="L0K9R1"/>
<evidence type="ECO:0000313" key="9">
    <source>
        <dbReference type="EMBL" id="AGB41109.1"/>
    </source>
</evidence>
<proteinExistence type="inferred from homology"/>
<name>L0K9R1_HALHC</name>
<sequence length="225" mass="25366">MLVIILKILMMFITTIALMRMMGKASIVQLTPYDLVATFIIATIAAEPLITTKFIPALFRLAIVIIFYIILAKLSLHQTINKLLLGSPTILVRRGEIIEDNLEKSHVSLRQLLSILRTSGYSKITEIEFAILEPTGSISIIPRPAARPATLSDLDIDGEYEGLPLALIIDGTIQQKNLKLVKQDERWLKNKLKEKNVTNIKDVIYAFIDSHSNKVYLNLRNKSKK</sequence>
<reference evidence="10" key="1">
    <citation type="submission" date="2012-02" db="EMBL/GenBank/DDBJ databases">
        <title>The complete genome of Halobacteroides halobius DSM 5150.</title>
        <authorList>
            <person name="Lucas S."/>
            <person name="Copeland A."/>
            <person name="Lapidus A."/>
            <person name="Glavina del Rio T."/>
            <person name="Dalin E."/>
            <person name="Tice H."/>
            <person name="Bruce D."/>
            <person name="Goodwin L."/>
            <person name="Pitluck S."/>
            <person name="Peters L."/>
            <person name="Mikhailova N."/>
            <person name="Gu W."/>
            <person name="Kyrpides N."/>
            <person name="Mavromatis K."/>
            <person name="Ivanova N."/>
            <person name="Brettin T."/>
            <person name="Detter J.C."/>
            <person name="Han C."/>
            <person name="Larimer F."/>
            <person name="Land M."/>
            <person name="Hauser L."/>
            <person name="Markowitz V."/>
            <person name="Cheng J.-F."/>
            <person name="Hugenholtz P."/>
            <person name="Woyke T."/>
            <person name="Wu D."/>
            <person name="Tindall B."/>
            <person name="Pomrenke H."/>
            <person name="Brambilla E."/>
            <person name="Klenk H.-P."/>
            <person name="Eisen J.A."/>
        </authorList>
    </citation>
    <scope>NUCLEOTIDE SEQUENCE [LARGE SCALE GENOMIC DNA]</scope>
    <source>
        <strain evidence="10">ATCC 35273 / DSM 5150 / MD-1</strain>
    </source>
</reference>
<dbReference type="EMBL" id="CP003359">
    <property type="protein sequence ID" value="AGB41109.1"/>
    <property type="molecule type" value="Genomic_DNA"/>
</dbReference>
<gene>
    <name evidence="9" type="ordered locus">Halha_1160</name>
</gene>
<evidence type="ECO:0000256" key="3">
    <source>
        <dbReference type="ARBA" id="ARBA00022475"/>
    </source>
</evidence>
<dbReference type="Pfam" id="PF04239">
    <property type="entry name" value="DUF421"/>
    <property type="match status" value="1"/>
</dbReference>
<dbReference type="Proteomes" id="UP000010880">
    <property type="component" value="Chromosome"/>
</dbReference>
<keyword evidence="4 7" id="KW-0812">Transmembrane</keyword>
<accession>L0K9R1</accession>